<evidence type="ECO:0000259" key="1">
    <source>
        <dbReference type="PROSITE" id="PS51688"/>
    </source>
</evidence>
<keyword evidence="3" id="KW-1185">Reference proteome</keyword>
<dbReference type="AlphaFoldDB" id="A0A2K9NWR8"/>
<dbReference type="Proteomes" id="UP000235584">
    <property type="component" value="Chromosome"/>
</dbReference>
<sequence>MRFSMEDNKNKALKDYVFGEIKEYDLEKIEAEVLKDSVYLDVFAGSDVAFKNDISALNAQDALSKLSQLQAYNFTYKTSEFPEHNFPQGEQFGFMAQEVEKEFPQLVKKDPQGHSFVNYQQMIPIMAETIKNLNERILSLEEQLKNK</sequence>
<feature type="domain" description="Peptidase S74" evidence="1">
    <location>
        <begin position="46"/>
        <end position="144"/>
    </location>
</feature>
<dbReference type="EMBL" id="CP025704">
    <property type="protein sequence ID" value="AUN99940.1"/>
    <property type="molecule type" value="Genomic_DNA"/>
</dbReference>
<accession>A0A2K9NWR8</accession>
<evidence type="ECO:0000313" key="2">
    <source>
        <dbReference type="EMBL" id="AUN99940.1"/>
    </source>
</evidence>
<evidence type="ECO:0000313" key="3">
    <source>
        <dbReference type="Proteomes" id="UP000235584"/>
    </source>
</evidence>
<name>A0A2K9NWR8_BACTC</name>
<dbReference type="InterPro" id="IPR030392">
    <property type="entry name" value="S74_ICA"/>
</dbReference>
<organism evidence="2 3">
    <name type="scientific">Bacteriovorax stolpii</name>
    <name type="common">Bdellovibrio stolpii</name>
    <dbReference type="NCBI Taxonomy" id="960"/>
    <lineage>
        <taxon>Bacteria</taxon>
        <taxon>Pseudomonadati</taxon>
        <taxon>Bdellovibrionota</taxon>
        <taxon>Bacteriovoracia</taxon>
        <taxon>Bacteriovoracales</taxon>
        <taxon>Bacteriovoracaceae</taxon>
        <taxon>Bacteriovorax</taxon>
    </lineage>
</organism>
<gene>
    <name evidence="2" type="ORF">C0V70_17875</name>
</gene>
<dbReference type="Pfam" id="PF13884">
    <property type="entry name" value="Peptidase_S74"/>
    <property type="match status" value="1"/>
</dbReference>
<proteinExistence type="predicted"/>
<dbReference type="KEGG" id="bsto:C0V70_17875"/>
<protein>
    <recommendedName>
        <fullName evidence="1">Peptidase S74 domain-containing protein</fullName>
    </recommendedName>
</protein>
<reference evidence="2 3" key="1">
    <citation type="submission" date="2018-01" db="EMBL/GenBank/DDBJ databases">
        <title>Complete genome sequence of Bacteriovorax stolpii DSM12778.</title>
        <authorList>
            <person name="Tang B."/>
            <person name="Chang J."/>
        </authorList>
    </citation>
    <scope>NUCLEOTIDE SEQUENCE [LARGE SCALE GENOMIC DNA]</scope>
    <source>
        <strain evidence="2 3">DSM 12778</strain>
    </source>
</reference>
<dbReference type="PROSITE" id="PS51688">
    <property type="entry name" value="ICA"/>
    <property type="match status" value="1"/>
</dbReference>